<feature type="transmembrane region" description="Helical" evidence="1">
    <location>
        <begin position="12"/>
        <end position="30"/>
    </location>
</feature>
<evidence type="ECO:0000313" key="2">
    <source>
        <dbReference type="EMBL" id="VAX38515.1"/>
    </source>
</evidence>
<feature type="transmembrane region" description="Helical" evidence="1">
    <location>
        <begin position="50"/>
        <end position="70"/>
    </location>
</feature>
<name>A0A3B1E0G4_9ZZZZ</name>
<dbReference type="EMBL" id="UOGL01000214">
    <property type="protein sequence ID" value="VAX38515.1"/>
    <property type="molecule type" value="Genomic_DNA"/>
</dbReference>
<proteinExistence type="predicted"/>
<gene>
    <name evidence="2" type="ORF">MNBD_PLANCTO02-2458</name>
</gene>
<organism evidence="2">
    <name type="scientific">hydrothermal vent metagenome</name>
    <dbReference type="NCBI Taxonomy" id="652676"/>
    <lineage>
        <taxon>unclassified sequences</taxon>
        <taxon>metagenomes</taxon>
        <taxon>ecological metagenomes</taxon>
    </lineage>
</organism>
<keyword evidence="1" id="KW-1133">Transmembrane helix</keyword>
<accession>A0A3B1E0G4</accession>
<evidence type="ECO:0000256" key="1">
    <source>
        <dbReference type="SAM" id="Phobius"/>
    </source>
</evidence>
<sequence>MMIAKIPTDQILMGVTTALLCVCGIWNYRWLLVNTRKGEWLVNRFGQQKAMWLLCSLFLVGVLFGLLLAIDIIRPIQWKE</sequence>
<keyword evidence="1" id="KW-0472">Membrane</keyword>
<dbReference type="AlphaFoldDB" id="A0A3B1E0G4"/>
<keyword evidence="1" id="KW-0812">Transmembrane</keyword>
<protein>
    <submittedName>
        <fullName evidence="2">Uncharacterized protein</fullName>
    </submittedName>
</protein>
<reference evidence="2" key="1">
    <citation type="submission" date="2018-06" db="EMBL/GenBank/DDBJ databases">
        <authorList>
            <person name="Zhirakovskaya E."/>
        </authorList>
    </citation>
    <scope>NUCLEOTIDE SEQUENCE</scope>
</reference>